<keyword evidence="1" id="KW-0472">Membrane</keyword>
<accession>A0A1G2F7L9</accession>
<name>A0A1G2F7L9_9BACT</name>
<evidence type="ECO:0000313" key="2">
    <source>
        <dbReference type="EMBL" id="OGZ34059.1"/>
    </source>
</evidence>
<comment type="caution">
    <text evidence="2">The sequence shown here is derived from an EMBL/GenBank/DDBJ whole genome shotgun (WGS) entry which is preliminary data.</text>
</comment>
<sequence>MIFKKTYVIVGVAIVVLIGAVAIYLATQKPDFNQSQTDNVQAIIKQNGSARVIVNLKGNKYTSSEFQSDNAKKMEEVGKIQNRVLGTLNAQDISSIGKFTYSPGFSGVIKQTGYDKLLVNPEVDSIQEDKTVEAN</sequence>
<proteinExistence type="predicted"/>
<protein>
    <recommendedName>
        <fullName evidence="4">Inhibitor I9 domain-containing protein</fullName>
    </recommendedName>
</protein>
<keyword evidence="1" id="KW-1133">Transmembrane helix</keyword>
<gene>
    <name evidence="2" type="ORF">A2174_03005</name>
</gene>
<keyword evidence="1" id="KW-0812">Transmembrane</keyword>
<dbReference type="Proteomes" id="UP000177725">
    <property type="component" value="Unassembled WGS sequence"/>
</dbReference>
<feature type="transmembrane region" description="Helical" evidence="1">
    <location>
        <begin position="7"/>
        <end position="26"/>
    </location>
</feature>
<evidence type="ECO:0000313" key="3">
    <source>
        <dbReference type="Proteomes" id="UP000177725"/>
    </source>
</evidence>
<dbReference type="AlphaFoldDB" id="A0A1G2F7L9"/>
<reference evidence="2 3" key="1">
    <citation type="journal article" date="2016" name="Nat. Commun.">
        <title>Thousands of microbial genomes shed light on interconnected biogeochemical processes in an aquifer system.</title>
        <authorList>
            <person name="Anantharaman K."/>
            <person name="Brown C.T."/>
            <person name="Hug L.A."/>
            <person name="Sharon I."/>
            <person name="Castelle C.J."/>
            <person name="Probst A.J."/>
            <person name="Thomas B.C."/>
            <person name="Singh A."/>
            <person name="Wilkins M.J."/>
            <person name="Karaoz U."/>
            <person name="Brodie E.L."/>
            <person name="Williams K.H."/>
            <person name="Hubbard S.S."/>
            <person name="Banfield J.F."/>
        </authorList>
    </citation>
    <scope>NUCLEOTIDE SEQUENCE [LARGE SCALE GENOMIC DNA]</scope>
</reference>
<organism evidence="2 3">
    <name type="scientific">Candidatus Portnoybacteria bacterium RBG_13_41_18</name>
    <dbReference type="NCBI Taxonomy" id="1801991"/>
    <lineage>
        <taxon>Bacteria</taxon>
        <taxon>Candidatus Portnoyibacteriota</taxon>
    </lineage>
</organism>
<evidence type="ECO:0008006" key="4">
    <source>
        <dbReference type="Google" id="ProtNLM"/>
    </source>
</evidence>
<dbReference type="EMBL" id="MHMV01000033">
    <property type="protein sequence ID" value="OGZ34059.1"/>
    <property type="molecule type" value="Genomic_DNA"/>
</dbReference>
<evidence type="ECO:0000256" key="1">
    <source>
        <dbReference type="SAM" id="Phobius"/>
    </source>
</evidence>